<dbReference type="Proteomes" id="UP001055879">
    <property type="component" value="Linkage Group LG06"/>
</dbReference>
<comment type="caution">
    <text evidence="1">The sequence shown here is derived from an EMBL/GenBank/DDBJ whole genome shotgun (WGS) entry which is preliminary data.</text>
</comment>
<organism evidence="1 2">
    <name type="scientific">Arctium lappa</name>
    <name type="common">Greater burdock</name>
    <name type="synonym">Lappa major</name>
    <dbReference type="NCBI Taxonomy" id="4217"/>
    <lineage>
        <taxon>Eukaryota</taxon>
        <taxon>Viridiplantae</taxon>
        <taxon>Streptophyta</taxon>
        <taxon>Embryophyta</taxon>
        <taxon>Tracheophyta</taxon>
        <taxon>Spermatophyta</taxon>
        <taxon>Magnoliopsida</taxon>
        <taxon>eudicotyledons</taxon>
        <taxon>Gunneridae</taxon>
        <taxon>Pentapetalae</taxon>
        <taxon>asterids</taxon>
        <taxon>campanulids</taxon>
        <taxon>Asterales</taxon>
        <taxon>Asteraceae</taxon>
        <taxon>Carduoideae</taxon>
        <taxon>Cardueae</taxon>
        <taxon>Arctiinae</taxon>
        <taxon>Arctium</taxon>
    </lineage>
</organism>
<keyword evidence="2" id="KW-1185">Reference proteome</keyword>
<evidence type="ECO:0000313" key="2">
    <source>
        <dbReference type="Proteomes" id="UP001055879"/>
    </source>
</evidence>
<reference evidence="1 2" key="2">
    <citation type="journal article" date="2022" name="Mol. Ecol. Resour.">
        <title>The genomes of chicory, endive, great burdock and yacon provide insights into Asteraceae paleo-polyploidization history and plant inulin production.</title>
        <authorList>
            <person name="Fan W."/>
            <person name="Wang S."/>
            <person name="Wang H."/>
            <person name="Wang A."/>
            <person name="Jiang F."/>
            <person name="Liu H."/>
            <person name="Zhao H."/>
            <person name="Xu D."/>
            <person name="Zhang Y."/>
        </authorList>
    </citation>
    <scope>NUCLEOTIDE SEQUENCE [LARGE SCALE GENOMIC DNA]</scope>
    <source>
        <strain evidence="2">cv. Niubang</strain>
    </source>
</reference>
<sequence length="91" mass="10755">MDSGFQLLLLRQRGKAKGLEKGERGQSDKNRSLLFCLFPVLCCVAYLRFLRLSSPKKLCHLHPLRWKSLRFDDSYRHPYCQYFEELTQGTD</sequence>
<evidence type="ECO:0000313" key="1">
    <source>
        <dbReference type="EMBL" id="KAI3719968.1"/>
    </source>
</evidence>
<dbReference type="EMBL" id="CM042052">
    <property type="protein sequence ID" value="KAI3719968.1"/>
    <property type="molecule type" value="Genomic_DNA"/>
</dbReference>
<accession>A0ACB9BD17</accession>
<name>A0ACB9BD17_ARCLA</name>
<proteinExistence type="predicted"/>
<reference evidence="2" key="1">
    <citation type="journal article" date="2022" name="Mol. Ecol. Resour.">
        <title>The genomes of chicory, endive, great burdock and yacon provide insights into Asteraceae palaeo-polyploidization history and plant inulin production.</title>
        <authorList>
            <person name="Fan W."/>
            <person name="Wang S."/>
            <person name="Wang H."/>
            <person name="Wang A."/>
            <person name="Jiang F."/>
            <person name="Liu H."/>
            <person name="Zhao H."/>
            <person name="Xu D."/>
            <person name="Zhang Y."/>
        </authorList>
    </citation>
    <scope>NUCLEOTIDE SEQUENCE [LARGE SCALE GENOMIC DNA]</scope>
    <source>
        <strain evidence="2">cv. Niubang</strain>
    </source>
</reference>
<protein>
    <submittedName>
        <fullName evidence="1">Uncharacterized protein</fullName>
    </submittedName>
</protein>
<gene>
    <name evidence="1" type="ORF">L6452_20874</name>
</gene>